<dbReference type="AlphaFoldDB" id="A0A8S1BDV9"/>
<dbReference type="Pfam" id="PF07690">
    <property type="entry name" value="MFS_1"/>
    <property type="match status" value="2"/>
</dbReference>
<feature type="transmembrane region" description="Helical" evidence="6">
    <location>
        <begin position="126"/>
        <end position="149"/>
    </location>
</feature>
<feature type="transmembrane region" description="Helical" evidence="6">
    <location>
        <begin position="102"/>
        <end position="120"/>
    </location>
</feature>
<evidence type="ECO:0000259" key="7">
    <source>
        <dbReference type="PROSITE" id="PS50850"/>
    </source>
</evidence>
<reference evidence="8 9" key="1">
    <citation type="submission" date="2020-04" db="EMBL/GenBank/DDBJ databases">
        <authorList>
            <person name="Wallbank WR R."/>
            <person name="Pardo Diaz C."/>
            <person name="Kozak K."/>
            <person name="Martin S."/>
            <person name="Jiggins C."/>
            <person name="Moest M."/>
            <person name="Warren A I."/>
            <person name="Byers J.R.P. K."/>
            <person name="Montejo-Kovacevich G."/>
            <person name="Yen C E."/>
        </authorList>
    </citation>
    <scope>NUCLEOTIDE SEQUENCE [LARGE SCALE GENOMIC DNA]</scope>
</reference>
<dbReference type="PANTHER" id="PTHR23511">
    <property type="entry name" value="SYNAPTIC VESICLE GLYCOPROTEIN 2"/>
    <property type="match status" value="1"/>
</dbReference>
<feature type="transmembrane region" description="Helical" evidence="6">
    <location>
        <begin position="78"/>
        <end position="95"/>
    </location>
</feature>
<dbReference type="GO" id="GO:0022857">
    <property type="term" value="F:transmembrane transporter activity"/>
    <property type="evidence" value="ECO:0007669"/>
    <property type="project" value="InterPro"/>
</dbReference>
<feature type="domain" description="Major facilitator superfamily (MFS) profile" evidence="7">
    <location>
        <begin position="37"/>
        <end position="519"/>
    </location>
</feature>
<dbReference type="InterPro" id="IPR020846">
    <property type="entry name" value="MFS_dom"/>
</dbReference>
<protein>
    <recommendedName>
        <fullName evidence="7">Major facilitator superfamily (MFS) profile domain-containing protein</fullName>
    </recommendedName>
</protein>
<dbReference type="InterPro" id="IPR036259">
    <property type="entry name" value="MFS_trans_sf"/>
</dbReference>
<feature type="transmembrane region" description="Helical" evidence="6">
    <location>
        <begin position="433"/>
        <end position="454"/>
    </location>
</feature>
<dbReference type="EMBL" id="CADEBC010000594">
    <property type="protein sequence ID" value="CAB3257881.1"/>
    <property type="molecule type" value="Genomic_DNA"/>
</dbReference>
<keyword evidence="4 6" id="KW-1133">Transmembrane helix</keyword>
<evidence type="ECO:0000313" key="8">
    <source>
        <dbReference type="EMBL" id="CAB3257881.1"/>
    </source>
</evidence>
<accession>A0A8S1BDV9</accession>
<evidence type="ECO:0000256" key="6">
    <source>
        <dbReference type="SAM" id="Phobius"/>
    </source>
</evidence>
<keyword evidence="9" id="KW-1185">Reference proteome</keyword>
<evidence type="ECO:0000256" key="2">
    <source>
        <dbReference type="ARBA" id="ARBA00022448"/>
    </source>
</evidence>
<feature type="transmembrane region" description="Helical" evidence="6">
    <location>
        <begin position="466"/>
        <end position="490"/>
    </location>
</feature>
<dbReference type="OrthoDB" id="6133115at2759"/>
<dbReference type="Proteomes" id="UP000494106">
    <property type="component" value="Unassembled WGS sequence"/>
</dbReference>
<comment type="caution">
    <text evidence="8">The sequence shown here is derived from an EMBL/GenBank/DDBJ whole genome shotgun (WGS) entry which is preliminary data.</text>
</comment>
<keyword evidence="2" id="KW-0813">Transport</keyword>
<feature type="transmembrane region" description="Helical" evidence="6">
    <location>
        <begin position="496"/>
        <end position="515"/>
    </location>
</feature>
<sequence length="519" mass="57696">MSDVDLPALATKPVLTPIKEIDAALKACTFGIFQIRLLAITFVGYMSASLISSTTGYLLPVAECDLNMTLLQKGLLNAMPYTGMLLSAIIAGFLTDAFGRKIFIVVGFTGQFVFTVVEASSQTYELLVAAKFFEGLLFAACFSPVIALTTEFCSNHIRDRVILLQSSFVAISQILVTLLSWWMLMNDWKVSFFGGKYVLNTWNFYLYATSLWPLAACVMYGVFVPESPKYLVTHGKYDEARNILIDVYVKNTGKPADTYPFKNIWKDKTKHALDETLEYQGERTFKHHIVAALHNVKPMFEKPLVVYLAAICLANYIIMSMYNVFRLWFPQLSAIVENYKSQDVQDLCVMLDAYTSDLKAIRNTTDLDVCMPTRSGNETYINSIIVGFACLVPYLITGVLVNRVGKKRLLMAAGVLSVTGTMCLRWANSIVAIVSLFSVTIAVSQIMLSLNQALTVEVFGTTTRTFAVSLMMFWGRIGTLSGNVAFPILLNIGCEVPFYTISGLMVCVTFLALFLPSKK</sequence>
<keyword evidence="3 6" id="KW-0812">Transmembrane</keyword>
<comment type="subcellular location">
    <subcellularLocation>
        <location evidence="1">Membrane</location>
        <topology evidence="1">Multi-pass membrane protein</topology>
    </subcellularLocation>
</comment>
<dbReference type="GO" id="GO:0016020">
    <property type="term" value="C:membrane"/>
    <property type="evidence" value="ECO:0007669"/>
    <property type="project" value="UniProtKB-SubCell"/>
</dbReference>
<name>A0A8S1BDV9_ARCPL</name>
<feature type="transmembrane region" description="Helical" evidence="6">
    <location>
        <begin position="35"/>
        <end position="58"/>
    </location>
</feature>
<organism evidence="8 9">
    <name type="scientific">Arctia plantaginis</name>
    <name type="common">Wood tiger moth</name>
    <name type="synonym">Phalaena plantaginis</name>
    <dbReference type="NCBI Taxonomy" id="874455"/>
    <lineage>
        <taxon>Eukaryota</taxon>
        <taxon>Metazoa</taxon>
        <taxon>Ecdysozoa</taxon>
        <taxon>Arthropoda</taxon>
        <taxon>Hexapoda</taxon>
        <taxon>Insecta</taxon>
        <taxon>Pterygota</taxon>
        <taxon>Neoptera</taxon>
        <taxon>Endopterygota</taxon>
        <taxon>Lepidoptera</taxon>
        <taxon>Glossata</taxon>
        <taxon>Ditrysia</taxon>
        <taxon>Noctuoidea</taxon>
        <taxon>Erebidae</taxon>
        <taxon>Arctiinae</taxon>
        <taxon>Arctia</taxon>
    </lineage>
</organism>
<evidence type="ECO:0000256" key="4">
    <source>
        <dbReference type="ARBA" id="ARBA00022989"/>
    </source>
</evidence>
<evidence type="ECO:0000256" key="3">
    <source>
        <dbReference type="ARBA" id="ARBA00022692"/>
    </source>
</evidence>
<dbReference type="Gene3D" id="1.20.1250.20">
    <property type="entry name" value="MFS general substrate transporter like domains"/>
    <property type="match status" value="1"/>
</dbReference>
<evidence type="ECO:0000313" key="9">
    <source>
        <dbReference type="Proteomes" id="UP000494106"/>
    </source>
</evidence>
<feature type="transmembrane region" description="Helical" evidence="6">
    <location>
        <begin position="380"/>
        <end position="402"/>
    </location>
</feature>
<dbReference type="PROSITE" id="PS50850">
    <property type="entry name" value="MFS"/>
    <property type="match status" value="1"/>
</dbReference>
<feature type="transmembrane region" description="Helical" evidence="6">
    <location>
        <begin position="204"/>
        <end position="223"/>
    </location>
</feature>
<dbReference type="SUPFAM" id="SSF103473">
    <property type="entry name" value="MFS general substrate transporter"/>
    <property type="match status" value="1"/>
</dbReference>
<feature type="transmembrane region" description="Helical" evidence="6">
    <location>
        <begin position="161"/>
        <end position="184"/>
    </location>
</feature>
<proteinExistence type="predicted"/>
<feature type="transmembrane region" description="Helical" evidence="6">
    <location>
        <begin position="304"/>
        <end position="325"/>
    </location>
</feature>
<keyword evidence="5 6" id="KW-0472">Membrane</keyword>
<dbReference type="InterPro" id="IPR011701">
    <property type="entry name" value="MFS"/>
</dbReference>
<evidence type="ECO:0000256" key="5">
    <source>
        <dbReference type="ARBA" id="ARBA00023136"/>
    </source>
</evidence>
<dbReference type="PANTHER" id="PTHR23511:SF36">
    <property type="entry name" value="EG:BACR7A4.13 PROTEIN-RELATED"/>
    <property type="match status" value="1"/>
</dbReference>
<evidence type="ECO:0000256" key="1">
    <source>
        <dbReference type="ARBA" id="ARBA00004141"/>
    </source>
</evidence>
<gene>
    <name evidence="8" type="ORF">APLA_LOCUS16233</name>
</gene>